<dbReference type="Pfam" id="PF13347">
    <property type="entry name" value="MFS_2"/>
    <property type="match status" value="1"/>
</dbReference>
<keyword evidence="2" id="KW-1133">Transmembrane helix</keyword>
<dbReference type="Gene3D" id="1.20.1250.20">
    <property type="entry name" value="MFS general substrate transporter like domains"/>
    <property type="match status" value="2"/>
</dbReference>
<evidence type="ECO:0000256" key="2">
    <source>
        <dbReference type="SAM" id="Phobius"/>
    </source>
</evidence>
<sequence>MPTVRLSLRTKLIYAAPALPLAMLGLPLLVILPDFWAGSMHMNLATVGFVLTLVRIFDVIVDPAIGRFSDLSHSRFGRRKPFMAVAMPVAAIGAVGLFFPPHGAGALWLFVFYALVTWGWTALSLPYWAWGAELSDDYTERQRITSLREGGTIVGILISAIAPVALGITSHVGQAHLLSLLTIGLATPFVLFALLLVPDKLPTRRTAPAGLGPTLKLVASNGPFRRLILAWAVNGLANGLPAALILIVFDQILHTPAASGPLLLVYFAAGVISVPFWLKLAARIGKHQTWAAAMAMSGIAFAFVPAILHVPHVLILFGIISVFTGAGLGADFTIPPAIQADVVDVDEAASGEQRAGIYFAAATMAQKAGNALAPGLAFPLLGLVGFSTHGGNDAMQDAALMVLYCGIPSALKIVAALIMRRFPIDRAAQQELRTAIAAQA</sequence>
<feature type="transmembrane region" description="Helical" evidence="2">
    <location>
        <begin position="398"/>
        <end position="419"/>
    </location>
</feature>
<evidence type="ECO:0000313" key="3">
    <source>
        <dbReference type="EMBL" id="SIQ29834.1"/>
    </source>
</evidence>
<dbReference type="GO" id="GO:0008643">
    <property type="term" value="P:carbohydrate transport"/>
    <property type="evidence" value="ECO:0007669"/>
    <property type="project" value="InterPro"/>
</dbReference>
<accession>A0A8G2CIL2</accession>
<comment type="caution">
    <text evidence="3">The sequence shown here is derived from an EMBL/GenBank/DDBJ whole genome shotgun (WGS) entry which is preliminary data.</text>
</comment>
<evidence type="ECO:0000313" key="4">
    <source>
        <dbReference type="Proteomes" id="UP000186308"/>
    </source>
</evidence>
<name>A0A8G2CIL2_ACIRU</name>
<feature type="transmembrane region" description="Helical" evidence="2">
    <location>
        <begin position="12"/>
        <end position="32"/>
    </location>
</feature>
<feature type="transmembrane region" description="Helical" evidence="2">
    <location>
        <begin position="44"/>
        <end position="61"/>
    </location>
</feature>
<dbReference type="PANTHER" id="PTHR11328:SF28">
    <property type="entry name" value="MAJOR FACILITATOR SUPERFAMILY DOMAIN-CONTAINING PROTEIN 12"/>
    <property type="match status" value="1"/>
</dbReference>
<feature type="transmembrane region" description="Helical" evidence="2">
    <location>
        <begin position="314"/>
        <end position="334"/>
    </location>
</feature>
<reference evidence="3 4" key="1">
    <citation type="submission" date="2017-01" db="EMBL/GenBank/DDBJ databases">
        <authorList>
            <person name="Varghese N."/>
            <person name="Submissions S."/>
        </authorList>
    </citation>
    <scope>NUCLEOTIDE SEQUENCE [LARGE SCALE GENOMIC DNA]</scope>
    <source>
        <strain evidence="3 4">ATCC 35905</strain>
    </source>
</reference>
<dbReference type="InterPro" id="IPR036259">
    <property type="entry name" value="MFS_trans_sf"/>
</dbReference>
<feature type="transmembrane region" description="Helical" evidence="2">
    <location>
        <begin position="261"/>
        <end position="278"/>
    </location>
</feature>
<dbReference type="PANTHER" id="PTHR11328">
    <property type="entry name" value="MAJOR FACILITATOR SUPERFAMILY DOMAIN-CONTAINING PROTEIN"/>
    <property type="match status" value="1"/>
</dbReference>
<evidence type="ECO:0000256" key="1">
    <source>
        <dbReference type="ARBA" id="ARBA00009617"/>
    </source>
</evidence>
<feature type="transmembrane region" description="Helical" evidence="2">
    <location>
        <begin position="290"/>
        <end position="308"/>
    </location>
</feature>
<feature type="transmembrane region" description="Helical" evidence="2">
    <location>
        <begin position="82"/>
        <end position="100"/>
    </location>
</feature>
<dbReference type="GO" id="GO:0005886">
    <property type="term" value="C:plasma membrane"/>
    <property type="evidence" value="ECO:0007669"/>
    <property type="project" value="TreeGrafter"/>
</dbReference>
<dbReference type="RefSeq" id="WP_245594051.1">
    <property type="nucleotide sequence ID" value="NZ_FTNE01000003.1"/>
</dbReference>
<dbReference type="EMBL" id="FTNE01000003">
    <property type="protein sequence ID" value="SIQ29834.1"/>
    <property type="molecule type" value="Genomic_DNA"/>
</dbReference>
<dbReference type="Proteomes" id="UP000186308">
    <property type="component" value="Unassembled WGS sequence"/>
</dbReference>
<comment type="similarity">
    <text evidence="1">Belongs to the sodium:galactoside symporter (TC 2.A.2) family.</text>
</comment>
<keyword evidence="2" id="KW-0472">Membrane</keyword>
<feature type="transmembrane region" description="Helical" evidence="2">
    <location>
        <begin position="106"/>
        <end position="130"/>
    </location>
</feature>
<organism evidence="3 4">
    <name type="scientific">Acidiphilium rubrum</name>
    <dbReference type="NCBI Taxonomy" id="526"/>
    <lineage>
        <taxon>Bacteria</taxon>
        <taxon>Pseudomonadati</taxon>
        <taxon>Pseudomonadota</taxon>
        <taxon>Alphaproteobacteria</taxon>
        <taxon>Acetobacterales</taxon>
        <taxon>Acidocellaceae</taxon>
        <taxon>Acidiphilium</taxon>
    </lineage>
</organism>
<proteinExistence type="inferred from homology"/>
<dbReference type="GO" id="GO:0015293">
    <property type="term" value="F:symporter activity"/>
    <property type="evidence" value="ECO:0007669"/>
    <property type="project" value="InterPro"/>
</dbReference>
<dbReference type="AlphaFoldDB" id="A0A8G2CIL2"/>
<dbReference type="SUPFAM" id="SSF103473">
    <property type="entry name" value="MFS general substrate transporter"/>
    <property type="match status" value="1"/>
</dbReference>
<protein>
    <submittedName>
        <fullName evidence="3">Na+/melibiose symporter</fullName>
    </submittedName>
</protein>
<keyword evidence="4" id="KW-1185">Reference proteome</keyword>
<feature type="transmembrane region" description="Helical" evidence="2">
    <location>
        <begin position="368"/>
        <end position="386"/>
    </location>
</feature>
<feature type="transmembrane region" description="Helical" evidence="2">
    <location>
        <begin position="151"/>
        <end position="169"/>
    </location>
</feature>
<keyword evidence="2" id="KW-0812">Transmembrane</keyword>
<gene>
    <name evidence="3" type="ORF">SAMN05421828_103121</name>
</gene>
<feature type="transmembrane region" description="Helical" evidence="2">
    <location>
        <begin position="175"/>
        <end position="197"/>
    </location>
</feature>
<dbReference type="InterPro" id="IPR039672">
    <property type="entry name" value="MFS_2"/>
</dbReference>
<feature type="transmembrane region" description="Helical" evidence="2">
    <location>
        <begin position="227"/>
        <end position="249"/>
    </location>
</feature>